<feature type="region of interest" description="Disordered" evidence="1">
    <location>
        <begin position="1"/>
        <end position="46"/>
    </location>
</feature>
<dbReference type="AlphaFoldDB" id="A0A0A9E409"/>
<dbReference type="EMBL" id="GBRH01202386">
    <property type="protein sequence ID" value="JAD95509.1"/>
    <property type="molecule type" value="Transcribed_RNA"/>
</dbReference>
<feature type="compositionally biased region" description="Low complexity" evidence="1">
    <location>
        <begin position="1"/>
        <end position="13"/>
    </location>
</feature>
<reference evidence="2" key="2">
    <citation type="journal article" date="2015" name="Data Brief">
        <title>Shoot transcriptome of the giant reed, Arundo donax.</title>
        <authorList>
            <person name="Barrero R.A."/>
            <person name="Guerrero F.D."/>
            <person name="Moolhuijzen P."/>
            <person name="Goolsby J.A."/>
            <person name="Tidwell J."/>
            <person name="Bellgard S.E."/>
            <person name="Bellgard M.I."/>
        </authorList>
    </citation>
    <scope>NUCLEOTIDE SEQUENCE</scope>
    <source>
        <tissue evidence="2">Shoot tissue taken approximately 20 cm above the soil surface</tissue>
    </source>
</reference>
<feature type="compositionally biased region" description="Low complexity" evidence="1">
    <location>
        <begin position="33"/>
        <end position="46"/>
    </location>
</feature>
<organism evidence="2">
    <name type="scientific">Arundo donax</name>
    <name type="common">Giant reed</name>
    <name type="synonym">Donax arundinaceus</name>
    <dbReference type="NCBI Taxonomy" id="35708"/>
    <lineage>
        <taxon>Eukaryota</taxon>
        <taxon>Viridiplantae</taxon>
        <taxon>Streptophyta</taxon>
        <taxon>Embryophyta</taxon>
        <taxon>Tracheophyta</taxon>
        <taxon>Spermatophyta</taxon>
        <taxon>Magnoliopsida</taxon>
        <taxon>Liliopsida</taxon>
        <taxon>Poales</taxon>
        <taxon>Poaceae</taxon>
        <taxon>PACMAD clade</taxon>
        <taxon>Arundinoideae</taxon>
        <taxon>Arundineae</taxon>
        <taxon>Arundo</taxon>
    </lineage>
</organism>
<protein>
    <submittedName>
        <fullName evidence="2">Uncharacterized protein</fullName>
    </submittedName>
</protein>
<reference evidence="2" key="1">
    <citation type="submission" date="2014-09" db="EMBL/GenBank/DDBJ databases">
        <authorList>
            <person name="Magalhaes I.L.F."/>
            <person name="Oliveira U."/>
            <person name="Santos F.R."/>
            <person name="Vidigal T.H.D.A."/>
            <person name="Brescovit A.D."/>
            <person name="Santos A.J."/>
        </authorList>
    </citation>
    <scope>NUCLEOTIDE SEQUENCE</scope>
    <source>
        <tissue evidence="2">Shoot tissue taken approximately 20 cm above the soil surface</tissue>
    </source>
</reference>
<name>A0A0A9E409_ARUDO</name>
<evidence type="ECO:0000313" key="2">
    <source>
        <dbReference type="EMBL" id="JAD95509.1"/>
    </source>
</evidence>
<sequence>MRRTLALNTLNRRSFSPRSRATACRPRHRSYSDHSASSDARSSTPKSIALAVGATASSPAASTKAMAATTNTFPIVATTPAEW</sequence>
<proteinExistence type="predicted"/>
<accession>A0A0A9E409</accession>
<evidence type="ECO:0000256" key="1">
    <source>
        <dbReference type="SAM" id="MobiDB-lite"/>
    </source>
</evidence>